<dbReference type="AlphaFoldDB" id="A0A9N9HT95"/>
<comment type="caution">
    <text evidence="1">The sequence shown here is derived from an EMBL/GenBank/DDBJ whole genome shotgun (WGS) entry which is preliminary data.</text>
</comment>
<keyword evidence="2" id="KW-1185">Reference proteome</keyword>
<evidence type="ECO:0000313" key="2">
    <source>
        <dbReference type="Proteomes" id="UP000789405"/>
    </source>
</evidence>
<name>A0A9N9HT95_9GLOM</name>
<protein>
    <submittedName>
        <fullName evidence="1">23264_t:CDS:1</fullName>
    </submittedName>
</protein>
<dbReference type="EMBL" id="CAJVPY010009057">
    <property type="protein sequence ID" value="CAG8704193.1"/>
    <property type="molecule type" value="Genomic_DNA"/>
</dbReference>
<accession>A0A9N9HT95</accession>
<reference evidence="1" key="1">
    <citation type="submission" date="2021-06" db="EMBL/GenBank/DDBJ databases">
        <authorList>
            <person name="Kallberg Y."/>
            <person name="Tangrot J."/>
            <person name="Rosling A."/>
        </authorList>
    </citation>
    <scope>NUCLEOTIDE SEQUENCE</scope>
    <source>
        <strain evidence="1">MA453B</strain>
    </source>
</reference>
<feature type="non-terminal residue" evidence="1">
    <location>
        <position position="100"/>
    </location>
</feature>
<dbReference type="Proteomes" id="UP000789405">
    <property type="component" value="Unassembled WGS sequence"/>
</dbReference>
<sequence length="100" mass="11708">KFKEIECKLNKTCSRCLIAKAKKRAVKSDSINVEDTPMEKISFKEISDYITDSLEYNNELNINFHVMLKEEIHNIDGMNVKLMAKLIVNEIKEADGYYWM</sequence>
<gene>
    <name evidence="1" type="ORF">DERYTH_LOCUS13182</name>
</gene>
<evidence type="ECO:0000313" key="1">
    <source>
        <dbReference type="EMBL" id="CAG8704193.1"/>
    </source>
</evidence>
<proteinExistence type="predicted"/>
<organism evidence="1 2">
    <name type="scientific">Dentiscutata erythropus</name>
    <dbReference type="NCBI Taxonomy" id="1348616"/>
    <lineage>
        <taxon>Eukaryota</taxon>
        <taxon>Fungi</taxon>
        <taxon>Fungi incertae sedis</taxon>
        <taxon>Mucoromycota</taxon>
        <taxon>Glomeromycotina</taxon>
        <taxon>Glomeromycetes</taxon>
        <taxon>Diversisporales</taxon>
        <taxon>Gigasporaceae</taxon>
        <taxon>Dentiscutata</taxon>
    </lineage>
</organism>
<dbReference type="OrthoDB" id="2472180at2759"/>